<evidence type="ECO:0000313" key="1">
    <source>
        <dbReference type="EMBL" id="OUM06253.1"/>
    </source>
</evidence>
<comment type="caution">
    <text evidence="1">The sequence shown here is derived from an EMBL/GenBank/DDBJ whole genome shotgun (WGS) entry which is preliminary data.</text>
</comment>
<dbReference type="InterPro" id="IPR039366">
    <property type="entry name" value="Pilotin"/>
</dbReference>
<dbReference type="PANTHER" id="PTHR38013">
    <property type="entry name" value="GLYCOPROTEIN/POLYSACCHARIDE METABOLISM"/>
    <property type="match status" value="1"/>
</dbReference>
<evidence type="ECO:0008006" key="3">
    <source>
        <dbReference type="Google" id="ProtNLM"/>
    </source>
</evidence>
<evidence type="ECO:0000313" key="2">
    <source>
        <dbReference type="Proteomes" id="UP000195128"/>
    </source>
</evidence>
<dbReference type="EMBL" id="MTSA01000012">
    <property type="protein sequence ID" value="OUM06253.1"/>
    <property type="molecule type" value="Genomic_DNA"/>
</dbReference>
<accession>A0A244EP20</accession>
<name>A0A244EP20_PSESX</name>
<organism evidence="1 2">
    <name type="scientific">Pseudomonas syringae</name>
    <dbReference type="NCBI Taxonomy" id="317"/>
    <lineage>
        <taxon>Bacteria</taxon>
        <taxon>Pseudomonadati</taxon>
        <taxon>Pseudomonadota</taxon>
        <taxon>Gammaproteobacteria</taxon>
        <taxon>Pseudomonadales</taxon>
        <taxon>Pseudomonadaceae</taxon>
        <taxon>Pseudomonas</taxon>
    </lineage>
</organism>
<gene>
    <name evidence="1" type="ORF">BW686_16315</name>
</gene>
<reference evidence="1 2" key="1">
    <citation type="submission" date="2017-01" db="EMBL/GenBank/DDBJ databases">
        <authorList>
            <person name="Mah S.A."/>
            <person name="Swanson W.J."/>
            <person name="Moy G.W."/>
            <person name="Vacquier V.D."/>
        </authorList>
    </citation>
    <scope>NUCLEOTIDE SEQUENCE [LARGE SCALE GENOMIC DNA]</scope>
    <source>
        <strain evidence="1">PDD-32b-74</strain>
    </source>
</reference>
<dbReference type="RefSeq" id="WP_084918613.1">
    <property type="nucleotide sequence ID" value="NZ_MTSA01000012.1"/>
</dbReference>
<dbReference type="AlphaFoldDB" id="A0A244EP20"/>
<protein>
    <recommendedName>
        <fullName evidence="3">Lipoprotein</fullName>
    </recommendedName>
</protein>
<sequence>MTSESLVRIQGEVFYLSRNALPDGCNMTVTLSDISLADAPADVIATCEKQIDHQVPLPFELGYPEGRYPVQGHRYALSARIEQDGRLLWINDTVHPIELTDDNQSGLKIKVIQVAD</sequence>
<dbReference type="PANTHER" id="PTHR38013:SF1">
    <property type="entry name" value="GLYCOPROTEIN_POLYSACCHARIDE METABOLISM"/>
    <property type="match status" value="1"/>
</dbReference>
<dbReference type="InterPro" id="IPR053196">
    <property type="entry name" value="Lipoprotein_YbaY-like"/>
</dbReference>
<proteinExistence type="predicted"/>
<dbReference type="Proteomes" id="UP000195128">
    <property type="component" value="Unassembled WGS sequence"/>
</dbReference>
<dbReference type="OrthoDB" id="5348860at2"/>
<dbReference type="Pfam" id="PF09619">
    <property type="entry name" value="YscW"/>
    <property type="match status" value="1"/>
</dbReference>